<feature type="compositionally biased region" description="Polar residues" evidence="1">
    <location>
        <begin position="112"/>
        <end position="122"/>
    </location>
</feature>
<feature type="compositionally biased region" description="Basic and acidic residues" evidence="1">
    <location>
        <begin position="46"/>
        <end position="59"/>
    </location>
</feature>
<feature type="compositionally biased region" description="Polar residues" evidence="1">
    <location>
        <begin position="153"/>
        <end position="185"/>
    </location>
</feature>
<evidence type="ECO:0000313" key="3">
    <source>
        <dbReference type="Proteomes" id="UP000629468"/>
    </source>
</evidence>
<protein>
    <submittedName>
        <fullName evidence="2">Uncharacterized protein</fullName>
    </submittedName>
</protein>
<evidence type="ECO:0000256" key="1">
    <source>
        <dbReference type="SAM" id="MobiDB-lite"/>
    </source>
</evidence>
<organism evidence="2 3">
    <name type="scientific">Agaricus bisporus var. burnettii</name>
    <dbReference type="NCBI Taxonomy" id="192524"/>
    <lineage>
        <taxon>Eukaryota</taxon>
        <taxon>Fungi</taxon>
        <taxon>Dikarya</taxon>
        <taxon>Basidiomycota</taxon>
        <taxon>Agaricomycotina</taxon>
        <taxon>Agaricomycetes</taxon>
        <taxon>Agaricomycetidae</taxon>
        <taxon>Agaricales</taxon>
        <taxon>Agaricineae</taxon>
        <taxon>Agaricaceae</taxon>
        <taxon>Agaricus</taxon>
    </lineage>
</organism>
<name>A0A8H7F151_AGABI</name>
<feature type="region of interest" description="Disordered" evidence="1">
    <location>
        <begin position="1"/>
        <end position="74"/>
    </location>
</feature>
<feature type="region of interest" description="Disordered" evidence="1">
    <location>
        <begin position="153"/>
        <end position="198"/>
    </location>
</feature>
<dbReference type="AlphaFoldDB" id="A0A8H7F151"/>
<dbReference type="EMBL" id="JABXXO010000008">
    <property type="protein sequence ID" value="KAF7771745.1"/>
    <property type="molecule type" value="Genomic_DNA"/>
</dbReference>
<comment type="caution">
    <text evidence="2">The sequence shown here is derived from an EMBL/GenBank/DDBJ whole genome shotgun (WGS) entry which is preliminary data.</text>
</comment>
<feature type="compositionally biased region" description="Low complexity" evidence="1">
    <location>
        <begin position="123"/>
        <end position="140"/>
    </location>
</feature>
<feature type="region of interest" description="Disordered" evidence="1">
    <location>
        <begin position="112"/>
        <end position="140"/>
    </location>
</feature>
<feature type="compositionally biased region" description="Basic and acidic residues" evidence="1">
    <location>
        <begin position="23"/>
        <end position="36"/>
    </location>
</feature>
<proteinExistence type="predicted"/>
<reference evidence="2 3" key="1">
    <citation type="journal article" name="Sci. Rep.">
        <title>Telomere-to-telomere assembled and centromere annotated genomes of the two main subspecies of the button mushroom Agaricus bisporus reveal especially polymorphic chromosome ends.</title>
        <authorList>
            <person name="Sonnenberg A.S.M."/>
            <person name="Sedaghat-Telgerd N."/>
            <person name="Lavrijssen B."/>
            <person name="Ohm R.A."/>
            <person name="Hendrickx P.M."/>
            <person name="Scholtmeijer K."/>
            <person name="Baars J.J.P."/>
            <person name="van Peer A."/>
        </authorList>
    </citation>
    <scope>NUCLEOTIDE SEQUENCE [LARGE SCALE GENOMIC DNA]</scope>
    <source>
        <strain evidence="2 3">H119_p4</strain>
    </source>
</reference>
<feature type="compositionally biased region" description="Low complexity" evidence="1">
    <location>
        <begin position="186"/>
        <end position="198"/>
    </location>
</feature>
<feature type="compositionally biased region" description="Polar residues" evidence="1">
    <location>
        <begin position="10"/>
        <end position="22"/>
    </location>
</feature>
<feature type="compositionally biased region" description="Polar residues" evidence="1">
    <location>
        <begin position="62"/>
        <end position="74"/>
    </location>
</feature>
<dbReference type="Proteomes" id="UP000629468">
    <property type="component" value="Unassembled WGS sequence"/>
</dbReference>
<sequence>MHSEFKGTCHSDSSSCQTSTTIPERRVRAAHFDPEQRPVIACLSSPRDRLRSRGDDGRGEGAQTQPTQTLVYPSPSMFNSHAYATHPMTNNPFIDHTASTAQRFPDISQPPTIVSNNQSAWGQGNPQYPAQQQQQQPQWQTTTISNPTGMFVPQMQQPQQTGYPTSQTPVGIVSGSSYSYLNPSTQPQQQQQTGYHPAQQQLQNPGYISQFDPYSALGRGWGETTTTTTITAGVTPTVTSNNSGQSSSASYFNPVLSPRPTSLSPTGDHHPREYIRLHKASIESWDTFTWKTFLSLFDKLKAAWETRSYRHRQPELTRVQDLEKQAAINFDSVAASTFQMREVYENYRQSGDLASKRRVREATNNSLQSLPDWPQPIA</sequence>
<accession>A0A8H7F151</accession>
<gene>
    <name evidence="2" type="ORF">Agabi119p4_6056</name>
</gene>
<evidence type="ECO:0000313" key="2">
    <source>
        <dbReference type="EMBL" id="KAF7771745.1"/>
    </source>
</evidence>